<protein>
    <recommendedName>
        <fullName evidence="3">Secreted protein</fullName>
    </recommendedName>
</protein>
<dbReference type="STRING" id="561176.SAMN04488561_4127"/>
<evidence type="ECO:0000313" key="1">
    <source>
        <dbReference type="EMBL" id="SEF11806.1"/>
    </source>
</evidence>
<dbReference type="Pfam" id="PF18143">
    <property type="entry name" value="HAD_SAK_2"/>
    <property type="match status" value="1"/>
</dbReference>
<keyword evidence="2" id="KW-1185">Reference proteome</keyword>
<sequence>MYRPARRYRAGMTSASRPLLFLDVDGTILPFGGSGLPPAPDASNPYLARIDRTLGPQLMGLGCDLVWATAWMDEANEVIGPLLGLPRLPVADLADDGDDGPDTLQWKTKALVRIASGRPFIWVDDVIEPADRWWIEFEHPGPALLHKVDPAVGLTAADIAFIETWLRGARP</sequence>
<dbReference type="Proteomes" id="UP000181980">
    <property type="component" value="Unassembled WGS sequence"/>
</dbReference>
<gene>
    <name evidence="1" type="ORF">SAMN04488561_4127</name>
</gene>
<name>A0A1H5PDD9_9ACTN</name>
<proteinExistence type="predicted"/>
<organism evidence="1 2">
    <name type="scientific">Jiangella alba</name>
    <dbReference type="NCBI Taxonomy" id="561176"/>
    <lineage>
        <taxon>Bacteria</taxon>
        <taxon>Bacillati</taxon>
        <taxon>Actinomycetota</taxon>
        <taxon>Actinomycetes</taxon>
        <taxon>Jiangellales</taxon>
        <taxon>Jiangellaceae</taxon>
        <taxon>Jiangella</taxon>
    </lineage>
</organism>
<dbReference type="EMBL" id="FNUC01000004">
    <property type="protein sequence ID" value="SEF11806.1"/>
    <property type="molecule type" value="Genomic_DNA"/>
</dbReference>
<evidence type="ECO:0000313" key="2">
    <source>
        <dbReference type="Proteomes" id="UP000181980"/>
    </source>
</evidence>
<reference evidence="2" key="1">
    <citation type="submission" date="2016-10" db="EMBL/GenBank/DDBJ databases">
        <authorList>
            <person name="Varghese N."/>
            <person name="Submissions S."/>
        </authorList>
    </citation>
    <scope>NUCLEOTIDE SEQUENCE [LARGE SCALE GENOMIC DNA]</scope>
    <source>
        <strain evidence="2">DSM 45237</strain>
    </source>
</reference>
<evidence type="ECO:0008006" key="3">
    <source>
        <dbReference type="Google" id="ProtNLM"/>
    </source>
</evidence>
<dbReference type="AlphaFoldDB" id="A0A1H5PDD9"/>
<accession>A0A1H5PDD9</accession>